<feature type="domain" description="Histidine kinase" evidence="11">
    <location>
        <begin position="431"/>
        <end position="647"/>
    </location>
</feature>
<organism evidence="12 13">
    <name type="scientific">Ancylomarina salipaludis</name>
    <dbReference type="NCBI Taxonomy" id="2501299"/>
    <lineage>
        <taxon>Bacteria</taxon>
        <taxon>Pseudomonadati</taxon>
        <taxon>Bacteroidota</taxon>
        <taxon>Bacteroidia</taxon>
        <taxon>Marinilabiliales</taxon>
        <taxon>Marinifilaceae</taxon>
        <taxon>Ancylomarina</taxon>
    </lineage>
</organism>
<dbReference type="EC" id="2.7.13.3" evidence="2"/>
<dbReference type="RefSeq" id="WP_129255412.1">
    <property type="nucleotide sequence ID" value="NZ_SAXA01000016.1"/>
</dbReference>
<dbReference type="InterPro" id="IPR003594">
    <property type="entry name" value="HATPase_dom"/>
</dbReference>
<dbReference type="InterPro" id="IPR011990">
    <property type="entry name" value="TPR-like_helical_dom_sf"/>
</dbReference>
<dbReference type="SUPFAM" id="SSF55874">
    <property type="entry name" value="ATPase domain of HSP90 chaperone/DNA topoisomerase II/histidine kinase"/>
    <property type="match status" value="1"/>
</dbReference>
<dbReference type="PANTHER" id="PTHR42878">
    <property type="entry name" value="TWO-COMPONENT HISTIDINE KINASE"/>
    <property type="match status" value="1"/>
</dbReference>
<dbReference type="OrthoDB" id="1269247at2"/>
<dbReference type="InterPro" id="IPR036097">
    <property type="entry name" value="HisK_dim/P_sf"/>
</dbReference>
<evidence type="ECO:0000313" key="12">
    <source>
        <dbReference type="EMBL" id="RXQ89035.1"/>
    </source>
</evidence>
<gene>
    <name evidence="12" type="ORF">EO244_14500</name>
</gene>
<evidence type="ECO:0000259" key="11">
    <source>
        <dbReference type="PROSITE" id="PS50109"/>
    </source>
</evidence>
<dbReference type="SUPFAM" id="SSF47384">
    <property type="entry name" value="Homodimeric domain of signal transducing histidine kinase"/>
    <property type="match status" value="1"/>
</dbReference>
<keyword evidence="7" id="KW-0902">Two-component regulatory system</keyword>
<dbReference type="GO" id="GO:0000156">
    <property type="term" value="F:phosphorelay response regulator activity"/>
    <property type="evidence" value="ECO:0007669"/>
    <property type="project" value="TreeGrafter"/>
</dbReference>
<evidence type="ECO:0000256" key="9">
    <source>
        <dbReference type="SAM" id="Phobius"/>
    </source>
</evidence>
<dbReference type="PRINTS" id="PR00344">
    <property type="entry name" value="BCTRLSENSOR"/>
</dbReference>
<sequence length="668" mass="76820">MKRIIYIFITLCLITKTSFAVSSPQSKIDSLNKLCTQTAGRERLENFLELSRGYWEIDPPRAIQLSNEALALAKNLDYNEEAAKAMYYLGCAYHINNQYDLSLTFLLDAYRFSNQNKFLDTNAKVALQLGIVYYQLGKYKKSFTFSQEAYDTFNHLNDKRGLARCWSLMGLYYKSQNLDDFALDYLDRGLKSAKEINDDELICNALNDLGTFYTETGNILEAIKVYKEAVSYHRDNSLNYNVGLFELNLGVLYLRHNENEKALSHLNKGYIIANKLKSHRLFSSYYDFLSQYYTNKKLYSEALSTYQKAQAYKDTIIADQQSNKITDLEVRQATRNKEIENQKLREDNQKQEVEIFRQYVLSLSIVLALITGIFILFIRYRNNRRQSDILELEKSMADQHAKEMFAKKEALQRSEEALKAANETKDKMFSLIAHDLRGSVGNISNGLRMLLTEEDLVISEQESKEFLGSLFHSADNSYELLENLLAWARNQSHSITPNLEMVDLDSIILSNLELLSELSRIKAIRLYTSTENKVDIFCDRNMVHTVLRNFISNAIKFTNKGGTIEIRTEVKEHFVSISVIDDGVGMRKDQIQNIHKGFTTDGTANEKGTGIGLALCRDFLSKNNGWFNVSSEVDKGSTFTFTVPRRPLTKRKFSELVKEEDSYSLLNI</sequence>
<keyword evidence="5" id="KW-0418">Kinase</keyword>
<feature type="transmembrane region" description="Helical" evidence="9">
    <location>
        <begin position="359"/>
        <end position="378"/>
    </location>
</feature>
<evidence type="ECO:0000256" key="4">
    <source>
        <dbReference type="ARBA" id="ARBA00022741"/>
    </source>
</evidence>
<evidence type="ECO:0000256" key="10">
    <source>
        <dbReference type="SAM" id="SignalP"/>
    </source>
</evidence>
<keyword evidence="9" id="KW-0812">Transmembrane</keyword>
<evidence type="ECO:0000256" key="1">
    <source>
        <dbReference type="ARBA" id="ARBA00000085"/>
    </source>
</evidence>
<name>A0A4Q1JJP3_9BACT</name>
<keyword evidence="13" id="KW-1185">Reference proteome</keyword>
<evidence type="ECO:0000256" key="3">
    <source>
        <dbReference type="ARBA" id="ARBA00022679"/>
    </source>
</evidence>
<dbReference type="InterPro" id="IPR004358">
    <property type="entry name" value="Sig_transdc_His_kin-like_C"/>
</dbReference>
<keyword evidence="9" id="KW-1133">Transmembrane helix</keyword>
<dbReference type="PROSITE" id="PS50109">
    <property type="entry name" value="HIS_KIN"/>
    <property type="match status" value="1"/>
</dbReference>
<dbReference type="SUPFAM" id="SSF48452">
    <property type="entry name" value="TPR-like"/>
    <property type="match status" value="1"/>
</dbReference>
<dbReference type="PROSITE" id="PS50005">
    <property type="entry name" value="TPR"/>
    <property type="match status" value="1"/>
</dbReference>
<keyword evidence="3" id="KW-0808">Transferase</keyword>
<keyword evidence="6" id="KW-0067">ATP-binding</keyword>
<dbReference type="GO" id="GO:0007234">
    <property type="term" value="P:osmosensory signaling via phosphorelay pathway"/>
    <property type="evidence" value="ECO:0007669"/>
    <property type="project" value="TreeGrafter"/>
</dbReference>
<evidence type="ECO:0000256" key="5">
    <source>
        <dbReference type="ARBA" id="ARBA00022777"/>
    </source>
</evidence>
<proteinExistence type="predicted"/>
<dbReference type="GO" id="GO:0030295">
    <property type="term" value="F:protein kinase activator activity"/>
    <property type="evidence" value="ECO:0007669"/>
    <property type="project" value="TreeGrafter"/>
</dbReference>
<dbReference type="EMBL" id="SAXA01000016">
    <property type="protein sequence ID" value="RXQ89035.1"/>
    <property type="molecule type" value="Genomic_DNA"/>
</dbReference>
<dbReference type="PANTHER" id="PTHR42878:SF7">
    <property type="entry name" value="SENSOR HISTIDINE KINASE GLRK"/>
    <property type="match status" value="1"/>
</dbReference>
<keyword evidence="9" id="KW-0472">Membrane</keyword>
<feature type="signal peptide" evidence="10">
    <location>
        <begin position="1"/>
        <end position="20"/>
    </location>
</feature>
<dbReference type="InterPro" id="IPR005467">
    <property type="entry name" value="His_kinase_dom"/>
</dbReference>
<keyword evidence="4" id="KW-0547">Nucleotide-binding</keyword>
<feature type="chain" id="PRO_5020794019" description="histidine kinase" evidence="10">
    <location>
        <begin position="21"/>
        <end position="668"/>
    </location>
</feature>
<comment type="caution">
    <text evidence="12">The sequence shown here is derived from an EMBL/GenBank/DDBJ whole genome shotgun (WGS) entry which is preliminary data.</text>
</comment>
<dbReference type="AlphaFoldDB" id="A0A4Q1JJP3"/>
<dbReference type="GO" id="GO:0005524">
    <property type="term" value="F:ATP binding"/>
    <property type="evidence" value="ECO:0007669"/>
    <property type="project" value="UniProtKB-KW"/>
</dbReference>
<dbReference type="InterPro" id="IPR050351">
    <property type="entry name" value="BphY/WalK/GraS-like"/>
</dbReference>
<evidence type="ECO:0000256" key="7">
    <source>
        <dbReference type="ARBA" id="ARBA00023012"/>
    </source>
</evidence>
<keyword evidence="8" id="KW-0802">TPR repeat</keyword>
<dbReference type="Pfam" id="PF02518">
    <property type="entry name" value="HATPase_c"/>
    <property type="match status" value="1"/>
</dbReference>
<protein>
    <recommendedName>
        <fullName evidence="2">histidine kinase</fullName>
        <ecNumber evidence="2">2.7.13.3</ecNumber>
    </recommendedName>
</protein>
<keyword evidence="10" id="KW-0732">Signal</keyword>
<evidence type="ECO:0000256" key="6">
    <source>
        <dbReference type="ARBA" id="ARBA00022840"/>
    </source>
</evidence>
<comment type="catalytic activity">
    <reaction evidence="1">
        <text>ATP + protein L-histidine = ADP + protein N-phospho-L-histidine.</text>
        <dbReference type="EC" id="2.7.13.3"/>
    </reaction>
</comment>
<evidence type="ECO:0000313" key="13">
    <source>
        <dbReference type="Proteomes" id="UP000289703"/>
    </source>
</evidence>
<feature type="repeat" description="TPR" evidence="8">
    <location>
        <begin position="203"/>
        <end position="236"/>
    </location>
</feature>
<dbReference type="SMART" id="SM00387">
    <property type="entry name" value="HATPase_c"/>
    <property type="match status" value="1"/>
</dbReference>
<dbReference type="Gene3D" id="1.10.287.130">
    <property type="match status" value="1"/>
</dbReference>
<dbReference type="Pfam" id="PF13424">
    <property type="entry name" value="TPR_12"/>
    <property type="match status" value="1"/>
</dbReference>
<dbReference type="Proteomes" id="UP000289703">
    <property type="component" value="Unassembled WGS sequence"/>
</dbReference>
<evidence type="ECO:0000256" key="2">
    <source>
        <dbReference type="ARBA" id="ARBA00012438"/>
    </source>
</evidence>
<reference evidence="12 13" key="1">
    <citation type="submission" date="2019-01" db="EMBL/GenBank/DDBJ databases">
        <title>Ancylomarina salipaludis sp. nov., isolated from a salt marsh.</title>
        <authorList>
            <person name="Yoon J.-H."/>
        </authorList>
    </citation>
    <scope>NUCLEOTIDE SEQUENCE [LARGE SCALE GENOMIC DNA]</scope>
    <source>
        <strain evidence="12 13">SHSM-M15</strain>
    </source>
</reference>
<dbReference type="Gene3D" id="3.30.565.10">
    <property type="entry name" value="Histidine kinase-like ATPase, C-terminal domain"/>
    <property type="match status" value="1"/>
</dbReference>
<evidence type="ECO:0000256" key="8">
    <source>
        <dbReference type="PROSITE-ProRule" id="PRU00339"/>
    </source>
</evidence>
<dbReference type="GO" id="GO:0000155">
    <property type="term" value="F:phosphorelay sensor kinase activity"/>
    <property type="evidence" value="ECO:0007669"/>
    <property type="project" value="InterPro"/>
</dbReference>
<dbReference type="CDD" id="cd00075">
    <property type="entry name" value="HATPase"/>
    <property type="match status" value="1"/>
</dbReference>
<accession>A0A4Q1JJP3</accession>
<dbReference type="InterPro" id="IPR019734">
    <property type="entry name" value="TPR_rpt"/>
</dbReference>
<dbReference type="Gene3D" id="1.25.40.10">
    <property type="entry name" value="Tetratricopeptide repeat domain"/>
    <property type="match status" value="2"/>
</dbReference>
<dbReference type="InterPro" id="IPR036890">
    <property type="entry name" value="HATPase_C_sf"/>
</dbReference>
<dbReference type="SMART" id="SM00028">
    <property type="entry name" value="TPR"/>
    <property type="match status" value="6"/>
</dbReference>